<dbReference type="Pfam" id="PF13561">
    <property type="entry name" value="adh_short_C2"/>
    <property type="match status" value="1"/>
</dbReference>
<dbReference type="Proteomes" id="UP001139516">
    <property type="component" value="Unassembled WGS sequence"/>
</dbReference>
<dbReference type="RefSeq" id="WP_248668558.1">
    <property type="nucleotide sequence ID" value="NZ_JALPRX010000083.1"/>
</dbReference>
<dbReference type="EMBL" id="JALPRX010000083">
    <property type="protein sequence ID" value="MCK8786443.1"/>
    <property type="molecule type" value="Genomic_DNA"/>
</dbReference>
<dbReference type="PRINTS" id="PR00081">
    <property type="entry name" value="GDHRDH"/>
</dbReference>
<evidence type="ECO:0000313" key="3">
    <source>
        <dbReference type="Proteomes" id="UP001139516"/>
    </source>
</evidence>
<dbReference type="InterPro" id="IPR036291">
    <property type="entry name" value="NAD(P)-bd_dom_sf"/>
</dbReference>
<keyword evidence="3" id="KW-1185">Reference proteome</keyword>
<dbReference type="InterPro" id="IPR020904">
    <property type="entry name" value="Sc_DH/Rdtase_CS"/>
</dbReference>
<comment type="similarity">
    <text evidence="1">Belongs to the short-chain dehydrogenases/reductases (SDR) family.</text>
</comment>
<dbReference type="PANTHER" id="PTHR42879">
    <property type="entry name" value="3-OXOACYL-(ACYL-CARRIER-PROTEIN) REDUCTASE"/>
    <property type="match status" value="1"/>
</dbReference>
<dbReference type="CDD" id="cd05233">
    <property type="entry name" value="SDR_c"/>
    <property type="match status" value="1"/>
</dbReference>
<gene>
    <name evidence="2" type="ORF">M0638_18875</name>
</gene>
<evidence type="ECO:0000313" key="2">
    <source>
        <dbReference type="EMBL" id="MCK8786443.1"/>
    </source>
</evidence>
<proteinExistence type="inferred from homology"/>
<name>A0A9X1YC35_9PROT</name>
<organism evidence="2 3">
    <name type="scientific">Roseomonas acroporae</name>
    <dbReference type="NCBI Taxonomy" id="2937791"/>
    <lineage>
        <taxon>Bacteria</taxon>
        <taxon>Pseudomonadati</taxon>
        <taxon>Pseudomonadota</taxon>
        <taxon>Alphaproteobacteria</taxon>
        <taxon>Acetobacterales</taxon>
        <taxon>Roseomonadaceae</taxon>
        <taxon>Roseomonas</taxon>
    </lineage>
</organism>
<dbReference type="SUPFAM" id="SSF51735">
    <property type="entry name" value="NAD(P)-binding Rossmann-fold domains"/>
    <property type="match status" value="1"/>
</dbReference>
<dbReference type="PRINTS" id="PR00080">
    <property type="entry name" value="SDRFAMILY"/>
</dbReference>
<dbReference type="GO" id="GO:0032787">
    <property type="term" value="P:monocarboxylic acid metabolic process"/>
    <property type="evidence" value="ECO:0007669"/>
    <property type="project" value="UniProtKB-ARBA"/>
</dbReference>
<dbReference type="InterPro" id="IPR002347">
    <property type="entry name" value="SDR_fam"/>
</dbReference>
<accession>A0A9X1YC35</accession>
<dbReference type="InterPro" id="IPR050259">
    <property type="entry name" value="SDR"/>
</dbReference>
<dbReference type="PROSITE" id="PS00061">
    <property type="entry name" value="ADH_SHORT"/>
    <property type="match status" value="1"/>
</dbReference>
<reference evidence="2" key="1">
    <citation type="submission" date="2022-04" db="EMBL/GenBank/DDBJ databases">
        <title>Roseomonas acroporae sp. nov., isolated from coral Acropora digitifera.</title>
        <authorList>
            <person name="Sun H."/>
        </authorList>
    </citation>
    <scope>NUCLEOTIDE SEQUENCE</scope>
    <source>
        <strain evidence="2">NAR14</strain>
    </source>
</reference>
<dbReference type="Gene3D" id="3.40.50.720">
    <property type="entry name" value="NAD(P)-binding Rossmann-like Domain"/>
    <property type="match status" value="1"/>
</dbReference>
<dbReference type="FunFam" id="3.40.50.720:FF:000084">
    <property type="entry name" value="Short-chain dehydrogenase reductase"/>
    <property type="match status" value="1"/>
</dbReference>
<sequence length="265" mass="27645">MQIDLSGRRAVVTGSTGGIGFAIARALAECGAAVVLNGRGEERTASAVARLREAVPGATAEGVSGDLGTAEGCAAFLGRAGEADILVNNLGIFAPKPFLEIDDAEWHRFLEVNLMSGVRLSRHYLPRMAKAGWGRIVFLSSESALNIPREMIHYGVTKTALLALSRGLAESVPASGVTVNAVLPGPTRSEGVAEFIDQLSGERHLAPEEAEKVFLAENRPTSLLGRLATVKEVANMVAYVCSPLASATTGAALRVDGGVVRTISP</sequence>
<comment type="caution">
    <text evidence="2">The sequence shown here is derived from an EMBL/GenBank/DDBJ whole genome shotgun (WGS) entry which is preliminary data.</text>
</comment>
<protein>
    <submittedName>
        <fullName evidence="2">SDR family oxidoreductase</fullName>
    </submittedName>
</protein>
<dbReference type="AlphaFoldDB" id="A0A9X1YC35"/>
<evidence type="ECO:0000256" key="1">
    <source>
        <dbReference type="ARBA" id="ARBA00006484"/>
    </source>
</evidence>